<dbReference type="AlphaFoldDB" id="A0A8W7PV89"/>
<proteinExistence type="predicted"/>
<organism evidence="2">
    <name type="scientific">Anopheles coluzzii</name>
    <name type="common">African malaria mosquito</name>
    <dbReference type="NCBI Taxonomy" id="1518534"/>
    <lineage>
        <taxon>Eukaryota</taxon>
        <taxon>Metazoa</taxon>
        <taxon>Ecdysozoa</taxon>
        <taxon>Arthropoda</taxon>
        <taxon>Hexapoda</taxon>
        <taxon>Insecta</taxon>
        <taxon>Pterygota</taxon>
        <taxon>Neoptera</taxon>
        <taxon>Endopterygota</taxon>
        <taxon>Diptera</taxon>
        <taxon>Nematocera</taxon>
        <taxon>Culicoidea</taxon>
        <taxon>Culicidae</taxon>
        <taxon>Anophelinae</taxon>
        <taxon>Anopheles</taxon>
    </lineage>
</organism>
<dbReference type="VEuPathDB" id="VectorBase:ACON2_039624"/>
<dbReference type="EnsemblMetazoa" id="ACOM037311-RA">
    <property type="protein sequence ID" value="ACOM037311-PA.1"/>
    <property type="gene ID" value="ACOM037311"/>
</dbReference>
<feature type="compositionally biased region" description="Low complexity" evidence="1">
    <location>
        <begin position="175"/>
        <end position="186"/>
    </location>
</feature>
<protein>
    <submittedName>
        <fullName evidence="2">Uncharacterized protein</fullName>
    </submittedName>
</protein>
<name>A0A8W7PV89_ANOCL</name>
<reference evidence="2" key="1">
    <citation type="submission" date="2022-08" db="UniProtKB">
        <authorList>
            <consortium name="EnsemblMetazoa"/>
        </authorList>
    </citation>
    <scope>IDENTIFICATION</scope>
</reference>
<sequence length="682" mass="72533">MATSDGKNEVRAYHILYTLLFIASYKSIGFSHAAKYFPDVHGFSCKFCQSANNYSSCIATAGEVECTVALVNMTHLLLQPHNPSLAKQAAPSASQFQCFQVNYTTAGVWNYHMGCTFAGSNICAGWKVLSQCKVAGGSDRRQPANGKASDGPTSNRPAALITPTTTSKGSGGSGTTSSAKSNSSTTVGANSSTVLSTVMPKRTSNGSIAQKAASKAVGFSSQAEILLRLGIAASALALTTGSRFTPALAVFLRTLILRHLGSPILLHARIDHLEPALDTLRRLVACRFLRAFASITFLIVRTLNSSFDLRYFSTTSSGTGRWRCIVFSSSATNQSGRLVSLNMYRLNAASMISRRVFLPEIIICPSASSSSLSLIFFGLRTFSEDTISKPPSLSPPTFSIVLCTIVPTACAFCGSSSSSDELLLSLDSSPSSLFTSCLDRRRAFFPSGSDSLPLSAPSVPSTVTPAFLYASIILSRSSVISGLRSSSSDGSFISSSSSKLSSSSSDSIARPFSSKSESISESLSARWVESSLSSSNRSPFVSRSYRTYSPSSAPSSSDLSSTTMSGAWSRMLSSCCLVPTSFSENTISSPCSVGPASPLMTIFRLSFSFSFARSLSAFVLSLVMSPIRLIQPGTFLIGYRSTPITMLETGMFCFATCIQPPGAAHRSRHTCDCCKNPKRRFS</sequence>
<evidence type="ECO:0000256" key="1">
    <source>
        <dbReference type="SAM" id="MobiDB-lite"/>
    </source>
</evidence>
<dbReference type="Proteomes" id="UP000075882">
    <property type="component" value="Unassembled WGS sequence"/>
</dbReference>
<accession>A0A8W7PV89</accession>
<feature type="region of interest" description="Disordered" evidence="1">
    <location>
        <begin position="486"/>
        <end position="511"/>
    </location>
</feature>
<evidence type="ECO:0000313" key="2">
    <source>
        <dbReference type="EnsemblMetazoa" id="ACOM037311-PA.1"/>
    </source>
</evidence>
<feature type="region of interest" description="Disordered" evidence="1">
    <location>
        <begin position="138"/>
        <end position="195"/>
    </location>
</feature>